<dbReference type="InterPro" id="IPR011989">
    <property type="entry name" value="ARM-like"/>
</dbReference>
<dbReference type="AlphaFoldDB" id="A0A6J1GDY4"/>
<dbReference type="KEGG" id="cmos:111453282"/>
<organism evidence="9 10">
    <name type="scientific">Cucurbita moschata</name>
    <name type="common">Winter crookneck squash</name>
    <name type="synonym">Cucurbita pepo var. moschata</name>
    <dbReference type="NCBI Taxonomy" id="3662"/>
    <lineage>
        <taxon>Eukaryota</taxon>
        <taxon>Viridiplantae</taxon>
        <taxon>Streptophyta</taxon>
        <taxon>Embryophyta</taxon>
        <taxon>Tracheophyta</taxon>
        <taxon>Spermatophyta</taxon>
        <taxon>Magnoliopsida</taxon>
        <taxon>eudicotyledons</taxon>
        <taxon>Gunneridae</taxon>
        <taxon>Pentapetalae</taxon>
        <taxon>rosids</taxon>
        <taxon>fabids</taxon>
        <taxon>Cucurbitales</taxon>
        <taxon>Cucurbitaceae</taxon>
        <taxon>Cucurbiteae</taxon>
        <taxon>Cucurbita</taxon>
    </lineage>
</organism>
<accession>A0A6J1GDY4</accession>
<evidence type="ECO:0000313" key="9">
    <source>
        <dbReference type="Proteomes" id="UP000504609"/>
    </source>
</evidence>
<dbReference type="EC" id="2.3.2.27" evidence="7"/>
<dbReference type="SMART" id="SM00504">
    <property type="entry name" value="Ubox"/>
    <property type="match status" value="1"/>
</dbReference>
<dbReference type="PANTHER" id="PTHR22849">
    <property type="entry name" value="WDSAM1 PROTEIN"/>
    <property type="match status" value="1"/>
</dbReference>
<dbReference type="InterPro" id="IPR013083">
    <property type="entry name" value="Znf_RING/FYVE/PHD"/>
</dbReference>
<keyword evidence="6 7" id="KW-0833">Ubl conjugation pathway</keyword>
<evidence type="ECO:0000256" key="1">
    <source>
        <dbReference type="ARBA" id="ARBA00000900"/>
    </source>
</evidence>
<reference evidence="10" key="1">
    <citation type="submission" date="2025-08" db="UniProtKB">
        <authorList>
            <consortium name="RefSeq"/>
        </authorList>
    </citation>
    <scope>IDENTIFICATION</scope>
    <source>
        <tissue evidence="10">Young leaves</tissue>
    </source>
</reference>
<dbReference type="Pfam" id="PF04564">
    <property type="entry name" value="U-box"/>
    <property type="match status" value="1"/>
</dbReference>
<sequence length="412" mass="45842">MVKDDLCITIPSDFRCPISLDVMKSPVSLCTGVTYDRSSIQKWLDNGNNTCPATMQVLQTKEFVPNHNLHRLIQIWSDSLRQRLHSPDSSPVSDTALSSDHVLRLVKRMEDDKLRADSLSRLVSFAAQSVENRRLLCGIDGLVPVLVDLLGNVDGDVLVAQTVRLLHLIRNEIEDKERFVKMMLKSDRNCIWSLLLILRKETVELKICSVNLLEHLAIDAEAKIAIAETDGLMQDLLKLMNSENDSALIESVLSCLISISMPKRIKIKLVHLGVIKSATKLLSEANSSSSISMTEKVLKVLETASTVREGRTEIGEDSACIAAIVQKVLKVSNTATEHSVTTLWSICYLFRDEKAAEALTKANGLTKILLLMQSNCSAPVRQMARDLLKIFRINSKSCLSSYDTKTTHIMPC</sequence>
<dbReference type="UniPathway" id="UPA00143"/>
<comment type="catalytic activity">
    <reaction evidence="1 7">
        <text>S-ubiquitinyl-[E2 ubiquitin-conjugating enzyme]-L-cysteine + [acceptor protein]-L-lysine = [E2 ubiquitin-conjugating enzyme]-L-cysteine + N(6)-ubiquitinyl-[acceptor protein]-L-lysine.</text>
        <dbReference type="EC" id="2.3.2.27"/>
    </reaction>
</comment>
<evidence type="ECO:0000256" key="4">
    <source>
        <dbReference type="ARBA" id="ARBA00022679"/>
    </source>
</evidence>
<evidence type="ECO:0000256" key="3">
    <source>
        <dbReference type="ARBA" id="ARBA00004906"/>
    </source>
</evidence>
<dbReference type="InterPro" id="IPR016024">
    <property type="entry name" value="ARM-type_fold"/>
</dbReference>
<name>A0A6J1GDY4_CUCMO</name>
<dbReference type="Gene3D" id="1.25.10.10">
    <property type="entry name" value="Leucine-rich Repeat Variant"/>
    <property type="match status" value="1"/>
</dbReference>
<gene>
    <name evidence="10" type="primary">LOC111453282</name>
</gene>
<dbReference type="FunFam" id="3.30.40.10:FF:000502">
    <property type="entry name" value="RING-type E3 ubiquitin transferase"/>
    <property type="match status" value="1"/>
</dbReference>
<dbReference type="Gene3D" id="3.30.40.10">
    <property type="entry name" value="Zinc/RING finger domain, C3HC4 (zinc finger)"/>
    <property type="match status" value="1"/>
</dbReference>
<dbReference type="PROSITE" id="PS51698">
    <property type="entry name" value="U_BOX"/>
    <property type="match status" value="1"/>
</dbReference>
<evidence type="ECO:0000259" key="8">
    <source>
        <dbReference type="PROSITE" id="PS51698"/>
    </source>
</evidence>
<dbReference type="CDD" id="cd16664">
    <property type="entry name" value="RING-Ubox_PUB"/>
    <property type="match status" value="1"/>
</dbReference>
<dbReference type="RefSeq" id="XP_022950098.1">
    <property type="nucleotide sequence ID" value="XM_023094330.1"/>
</dbReference>
<feature type="domain" description="U-box" evidence="8">
    <location>
        <begin position="9"/>
        <end position="83"/>
    </location>
</feature>
<dbReference type="GO" id="GO:0016567">
    <property type="term" value="P:protein ubiquitination"/>
    <property type="evidence" value="ECO:0007669"/>
    <property type="project" value="UniProtKB-UniRule"/>
</dbReference>
<evidence type="ECO:0000256" key="2">
    <source>
        <dbReference type="ARBA" id="ARBA00003861"/>
    </source>
</evidence>
<comment type="pathway">
    <text evidence="3 7">Protein modification; protein ubiquitination.</text>
</comment>
<dbReference type="SUPFAM" id="SSF48371">
    <property type="entry name" value="ARM repeat"/>
    <property type="match status" value="1"/>
</dbReference>
<evidence type="ECO:0000256" key="5">
    <source>
        <dbReference type="ARBA" id="ARBA00022737"/>
    </source>
</evidence>
<proteinExistence type="predicted"/>
<dbReference type="InterPro" id="IPR058678">
    <property type="entry name" value="ARM_PUB"/>
</dbReference>
<protein>
    <recommendedName>
        <fullName evidence="7 8">U-box domain-containing protein</fullName>
        <ecNumber evidence="7">2.3.2.27</ecNumber>
    </recommendedName>
    <alternativeName>
        <fullName evidence="7">RING-type E3 ubiquitin transferase PUB</fullName>
    </alternativeName>
</protein>
<dbReference type="Pfam" id="PF25598">
    <property type="entry name" value="ARM_PUB"/>
    <property type="match status" value="1"/>
</dbReference>
<dbReference type="Proteomes" id="UP000504609">
    <property type="component" value="Unplaced"/>
</dbReference>
<evidence type="ECO:0000256" key="7">
    <source>
        <dbReference type="RuleBase" id="RU369093"/>
    </source>
</evidence>
<dbReference type="GeneID" id="111453282"/>
<dbReference type="PANTHER" id="PTHR22849:SF20">
    <property type="entry name" value="U-BOX DOMAIN-CONTAINING PROTEIN 27-RELATED"/>
    <property type="match status" value="1"/>
</dbReference>
<keyword evidence="9" id="KW-1185">Reference proteome</keyword>
<keyword evidence="5" id="KW-0677">Repeat</keyword>
<dbReference type="InterPro" id="IPR045185">
    <property type="entry name" value="PUB22/23/24-like"/>
</dbReference>
<keyword evidence="4 7" id="KW-0808">Transferase</keyword>
<comment type="function">
    <text evidence="2 7">Functions as an E3 ubiquitin ligase.</text>
</comment>
<dbReference type="SUPFAM" id="SSF57850">
    <property type="entry name" value="RING/U-box"/>
    <property type="match status" value="1"/>
</dbReference>
<dbReference type="GO" id="GO:0061630">
    <property type="term" value="F:ubiquitin protein ligase activity"/>
    <property type="evidence" value="ECO:0007669"/>
    <property type="project" value="UniProtKB-UniRule"/>
</dbReference>
<evidence type="ECO:0000256" key="6">
    <source>
        <dbReference type="ARBA" id="ARBA00022786"/>
    </source>
</evidence>
<dbReference type="InterPro" id="IPR045210">
    <property type="entry name" value="RING-Ubox_PUB"/>
</dbReference>
<evidence type="ECO:0000313" key="10">
    <source>
        <dbReference type="RefSeq" id="XP_022950098.1"/>
    </source>
</evidence>
<dbReference type="InterPro" id="IPR003613">
    <property type="entry name" value="Ubox_domain"/>
</dbReference>